<feature type="domain" description="TIR" evidence="2">
    <location>
        <begin position="1"/>
        <end position="115"/>
    </location>
</feature>
<dbReference type="PROSITE" id="PS50104">
    <property type="entry name" value="TIR"/>
    <property type="match status" value="1"/>
</dbReference>
<dbReference type="InterPro" id="IPR000157">
    <property type="entry name" value="TIR_dom"/>
</dbReference>
<organism evidence="3 4">
    <name type="scientific">Morella rubra</name>
    <name type="common">Chinese bayberry</name>
    <dbReference type="NCBI Taxonomy" id="262757"/>
    <lineage>
        <taxon>Eukaryota</taxon>
        <taxon>Viridiplantae</taxon>
        <taxon>Streptophyta</taxon>
        <taxon>Embryophyta</taxon>
        <taxon>Tracheophyta</taxon>
        <taxon>Spermatophyta</taxon>
        <taxon>Magnoliopsida</taxon>
        <taxon>eudicotyledons</taxon>
        <taxon>Gunneridae</taxon>
        <taxon>Pentapetalae</taxon>
        <taxon>rosids</taxon>
        <taxon>fabids</taxon>
        <taxon>Fagales</taxon>
        <taxon>Myricaceae</taxon>
        <taxon>Morella</taxon>
    </lineage>
</organism>
<evidence type="ECO:0000256" key="1">
    <source>
        <dbReference type="ARBA" id="ARBA00023027"/>
    </source>
</evidence>
<dbReference type="InterPro" id="IPR035897">
    <property type="entry name" value="Toll_tir_struct_dom_sf"/>
</dbReference>
<dbReference type="SUPFAM" id="SSF52200">
    <property type="entry name" value="Toll/Interleukin receptor TIR domain"/>
    <property type="match status" value="1"/>
</dbReference>
<evidence type="ECO:0000313" key="3">
    <source>
        <dbReference type="EMBL" id="KAB1200450.1"/>
    </source>
</evidence>
<comment type="caution">
    <text evidence="3">The sequence shown here is derived from an EMBL/GenBank/DDBJ whole genome shotgun (WGS) entry which is preliminary data.</text>
</comment>
<dbReference type="SMART" id="SM00255">
    <property type="entry name" value="TIR"/>
    <property type="match status" value="1"/>
</dbReference>
<dbReference type="Proteomes" id="UP000516437">
    <property type="component" value="Unassembled WGS sequence"/>
</dbReference>
<evidence type="ECO:0000259" key="2">
    <source>
        <dbReference type="PROSITE" id="PS50104"/>
    </source>
</evidence>
<dbReference type="OrthoDB" id="6160824at2759"/>
<dbReference type="PANTHER" id="PTHR32009">
    <property type="entry name" value="TMV RESISTANCE PROTEIN N-LIKE"/>
    <property type="match status" value="1"/>
</dbReference>
<protein>
    <submittedName>
        <fullName evidence="3">TMV resistance protein N</fullName>
    </submittedName>
</protein>
<keyword evidence="1" id="KW-0520">NAD</keyword>
<dbReference type="AlphaFoldDB" id="A0A6A1UMR1"/>
<dbReference type="EMBL" id="RXIC02000161">
    <property type="protein sequence ID" value="KAB1200450.1"/>
    <property type="molecule type" value="Genomic_DNA"/>
</dbReference>
<evidence type="ECO:0000313" key="4">
    <source>
        <dbReference type="Proteomes" id="UP000516437"/>
    </source>
</evidence>
<gene>
    <name evidence="3" type="ORF">CJ030_MR0G007190</name>
</gene>
<keyword evidence="4" id="KW-1185">Reference proteome</keyword>
<accession>A0A6A1UMR1</accession>
<name>A0A6A1UMR1_9ROSI</name>
<proteinExistence type="predicted"/>
<dbReference type="Pfam" id="PF01582">
    <property type="entry name" value="TIR"/>
    <property type="match status" value="1"/>
</dbReference>
<sequence>MSSREERRFHPHFSKRLKGRGFRSSYSQENYADSRWCLVELTKILECKKNRQQTILPVFYHVDPSDVRNQRNSFGEAFAKLKDRFMDDKKKVEGWEAALKDVADLSGYRLSDGYF</sequence>
<dbReference type="Gene3D" id="3.40.50.10140">
    <property type="entry name" value="Toll/interleukin-1 receptor homology (TIR) domain"/>
    <property type="match status" value="1"/>
</dbReference>
<reference evidence="3 4" key="1">
    <citation type="journal article" date="2019" name="Plant Biotechnol. J.">
        <title>The red bayberry genome and genetic basis of sex determination.</title>
        <authorList>
            <person name="Jia H.M."/>
            <person name="Jia H.J."/>
            <person name="Cai Q.L."/>
            <person name="Wang Y."/>
            <person name="Zhao H.B."/>
            <person name="Yang W.F."/>
            <person name="Wang G.Y."/>
            <person name="Li Y.H."/>
            <person name="Zhan D.L."/>
            <person name="Shen Y.T."/>
            <person name="Niu Q.F."/>
            <person name="Chang L."/>
            <person name="Qiu J."/>
            <person name="Zhao L."/>
            <person name="Xie H.B."/>
            <person name="Fu W.Y."/>
            <person name="Jin J."/>
            <person name="Li X.W."/>
            <person name="Jiao Y."/>
            <person name="Zhou C.C."/>
            <person name="Tu T."/>
            <person name="Chai C.Y."/>
            <person name="Gao J.L."/>
            <person name="Fan L.J."/>
            <person name="van de Weg E."/>
            <person name="Wang J.Y."/>
            <person name="Gao Z.S."/>
        </authorList>
    </citation>
    <scope>NUCLEOTIDE SEQUENCE [LARGE SCALE GENOMIC DNA]</scope>
    <source>
        <tissue evidence="3">Leaves</tissue>
    </source>
</reference>
<dbReference type="GO" id="GO:0007165">
    <property type="term" value="P:signal transduction"/>
    <property type="evidence" value="ECO:0007669"/>
    <property type="project" value="InterPro"/>
</dbReference>
<dbReference type="PANTHER" id="PTHR32009:SF146">
    <property type="entry name" value="TIR DOMAIN-CONTAINING PROTEIN"/>
    <property type="match status" value="1"/>
</dbReference>